<protein>
    <submittedName>
        <fullName evidence="1">Uncharacterized protein</fullName>
    </submittedName>
</protein>
<name>A0A0G0SQ93_9BACT</name>
<dbReference type="Proteomes" id="UP000034793">
    <property type="component" value="Unassembled WGS sequence"/>
</dbReference>
<dbReference type="EMBL" id="LBXL01000066">
    <property type="protein sequence ID" value="KKR27787.1"/>
    <property type="molecule type" value="Genomic_DNA"/>
</dbReference>
<evidence type="ECO:0000313" key="2">
    <source>
        <dbReference type="Proteomes" id="UP000034793"/>
    </source>
</evidence>
<comment type="caution">
    <text evidence="1">The sequence shown here is derived from an EMBL/GenBank/DDBJ whole genome shotgun (WGS) entry which is preliminary data.</text>
</comment>
<dbReference type="AlphaFoldDB" id="A0A0G0SQ93"/>
<accession>A0A0G0SQ93</accession>
<proteinExistence type="predicted"/>
<gene>
    <name evidence="1" type="ORF">UT61_C0066G0002</name>
</gene>
<reference evidence="1 2" key="1">
    <citation type="journal article" date="2015" name="Nature">
        <title>rRNA introns, odd ribosomes, and small enigmatic genomes across a large radiation of phyla.</title>
        <authorList>
            <person name="Brown C.T."/>
            <person name="Hug L.A."/>
            <person name="Thomas B.C."/>
            <person name="Sharon I."/>
            <person name="Castelle C.J."/>
            <person name="Singh A."/>
            <person name="Wilkins M.J."/>
            <person name="Williams K.H."/>
            <person name="Banfield J.F."/>
        </authorList>
    </citation>
    <scope>NUCLEOTIDE SEQUENCE [LARGE SCALE GENOMIC DNA]</scope>
</reference>
<organism evidence="1 2">
    <name type="scientific">Candidatus Woesebacteria bacterium GW2011_GWA1_39_8</name>
    <dbReference type="NCBI Taxonomy" id="1618552"/>
    <lineage>
        <taxon>Bacteria</taxon>
        <taxon>Candidatus Woeseibacteriota</taxon>
    </lineage>
</organism>
<evidence type="ECO:0000313" key="1">
    <source>
        <dbReference type="EMBL" id="KKR27787.1"/>
    </source>
</evidence>
<sequence length="156" mass="18130">MKIIVVHGDDSHTSYERLRVLVDAASKRGWEIDRIFNKNKNIGETLTFSGLFKKDRFVLIENFNLLNKKDLNLINRRLEVDGITVVIYHPGTISKTALKQIKIIHKVEEYKLPKLIWAYLDSFFPGNLKTSLSTLHKLINNEPVEFVFALLTRHLK</sequence>